<evidence type="ECO:0000313" key="2">
    <source>
        <dbReference type="EMBL" id="NEU65953.1"/>
    </source>
</evidence>
<evidence type="ECO:0000313" key="3">
    <source>
        <dbReference type="Proteomes" id="UP000477386"/>
    </source>
</evidence>
<proteinExistence type="predicted"/>
<evidence type="ECO:0000259" key="1">
    <source>
        <dbReference type="Pfam" id="PF12762"/>
    </source>
</evidence>
<organism evidence="2 3">
    <name type="scientific">Spirosoma agri</name>
    <dbReference type="NCBI Taxonomy" id="1987381"/>
    <lineage>
        <taxon>Bacteria</taxon>
        <taxon>Pseudomonadati</taxon>
        <taxon>Bacteroidota</taxon>
        <taxon>Cytophagia</taxon>
        <taxon>Cytophagales</taxon>
        <taxon>Cytophagaceae</taxon>
        <taxon>Spirosoma</taxon>
    </lineage>
</organism>
<dbReference type="Proteomes" id="UP000477386">
    <property type="component" value="Unassembled WGS sequence"/>
</dbReference>
<keyword evidence="3" id="KW-1185">Reference proteome</keyword>
<sequence length="67" mass="7839">MFDMKERNGRVVAMVVTSTDSRTLQPIIRKHVKIVSNLMTDEFRTYIDANLLYNHQVVKHLEGEYVS</sequence>
<protein>
    <submittedName>
        <fullName evidence="2">Transposase</fullName>
    </submittedName>
</protein>
<dbReference type="Pfam" id="PF12762">
    <property type="entry name" value="DDE_Tnp_IS1595"/>
    <property type="match status" value="1"/>
</dbReference>
<feature type="domain" description="ISXO2-like transposase" evidence="1">
    <location>
        <begin position="3"/>
        <end position="66"/>
    </location>
</feature>
<gene>
    <name evidence="2" type="ORF">GK091_03605</name>
</gene>
<accession>A0A6M0IG07</accession>
<comment type="caution">
    <text evidence="2">The sequence shown here is derived from an EMBL/GenBank/DDBJ whole genome shotgun (WGS) entry which is preliminary data.</text>
</comment>
<dbReference type="InterPro" id="IPR024445">
    <property type="entry name" value="Tnp_ISXO2-like"/>
</dbReference>
<name>A0A6M0IG07_9BACT</name>
<dbReference type="EMBL" id="JAAGNZ010000001">
    <property type="protein sequence ID" value="NEU65953.1"/>
    <property type="molecule type" value="Genomic_DNA"/>
</dbReference>
<reference evidence="2 3" key="1">
    <citation type="submission" date="2020-02" db="EMBL/GenBank/DDBJ databases">
        <title>Draft genome sequence of two Spirosoma agri KCTC 52727 and Spirosoma terrae KCTC 52035.</title>
        <authorList>
            <person name="Rojas J."/>
            <person name="Ambika Manirajan B."/>
            <person name="Ratering S."/>
            <person name="Suarez C."/>
            <person name="Schnell S."/>
        </authorList>
    </citation>
    <scope>NUCLEOTIDE SEQUENCE [LARGE SCALE GENOMIC DNA]</scope>
    <source>
        <strain evidence="2 3">KCTC 52727</strain>
    </source>
</reference>
<dbReference type="AlphaFoldDB" id="A0A6M0IG07"/>